<dbReference type="OrthoDB" id="202203at2759"/>
<dbReference type="InterPro" id="IPR036188">
    <property type="entry name" value="FAD/NAD-bd_sf"/>
</dbReference>
<comment type="similarity">
    <text evidence="1">Belongs to the FAD-dependent oxidoreductase family.</text>
</comment>
<organism evidence="6 7">
    <name type="scientific">Trametes pubescens</name>
    <name type="common">White-rot fungus</name>
    <dbReference type="NCBI Taxonomy" id="154538"/>
    <lineage>
        <taxon>Eukaryota</taxon>
        <taxon>Fungi</taxon>
        <taxon>Dikarya</taxon>
        <taxon>Basidiomycota</taxon>
        <taxon>Agaricomycotina</taxon>
        <taxon>Agaricomycetes</taxon>
        <taxon>Polyporales</taxon>
        <taxon>Polyporaceae</taxon>
        <taxon>Trametes</taxon>
    </lineage>
</organism>
<protein>
    <submittedName>
        <fullName evidence="6">Apoptosis-inducing factor-like protein</fullName>
    </submittedName>
</protein>
<evidence type="ECO:0000256" key="4">
    <source>
        <dbReference type="ARBA" id="ARBA00023002"/>
    </source>
</evidence>
<proteinExistence type="inferred from homology"/>
<dbReference type="GO" id="GO:0004174">
    <property type="term" value="F:electron-transferring-flavoprotein dehydrogenase activity"/>
    <property type="evidence" value="ECO:0007669"/>
    <property type="project" value="TreeGrafter"/>
</dbReference>
<dbReference type="Proteomes" id="UP000184267">
    <property type="component" value="Unassembled WGS sequence"/>
</dbReference>
<dbReference type="AlphaFoldDB" id="A0A1M2VWJ8"/>
<reference evidence="6 7" key="1">
    <citation type="submission" date="2016-10" db="EMBL/GenBank/DDBJ databases">
        <title>Genome sequence of the basidiomycete white-rot fungus Trametes pubescens.</title>
        <authorList>
            <person name="Makela M.R."/>
            <person name="Granchi Z."/>
            <person name="Peng M."/>
            <person name="De Vries R.P."/>
            <person name="Grigoriev I."/>
            <person name="Riley R."/>
            <person name="Hilden K."/>
        </authorList>
    </citation>
    <scope>NUCLEOTIDE SEQUENCE [LARGE SCALE GENOMIC DNA]</scope>
    <source>
        <strain evidence="6 7">FBCC735</strain>
    </source>
</reference>
<dbReference type="Gene3D" id="3.50.50.100">
    <property type="match status" value="1"/>
</dbReference>
<name>A0A1M2VWJ8_TRAPU</name>
<accession>A0A1M2VWJ8</accession>
<evidence type="ECO:0000313" key="6">
    <source>
        <dbReference type="EMBL" id="OJT11971.1"/>
    </source>
</evidence>
<evidence type="ECO:0000313" key="7">
    <source>
        <dbReference type="Proteomes" id="UP000184267"/>
    </source>
</evidence>
<dbReference type="GO" id="GO:0050660">
    <property type="term" value="F:flavin adenine dinucleotide binding"/>
    <property type="evidence" value="ECO:0007669"/>
    <property type="project" value="TreeGrafter"/>
</dbReference>
<dbReference type="OMA" id="WRSKYEK"/>
<dbReference type="SUPFAM" id="SSF51905">
    <property type="entry name" value="FAD/NAD(P)-binding domain"/>
    <property type="match status" value="1"/>
</dbReference>
<dbReference type="PANTHER" id="PTHR43735">
    <property type="entry name" value="APOPTOSIS-INDUCING FACTOR 1"/>
    <property type="match status" value="1"/>
</dbReference>
<evidence type="ECO:0000259" key="5">
    <source>
        <dbReference type="Pfam" id="PF07992"/>
    </source>
</evidence>
<dbReference type="PRINTS" id="PR00368">
    <property type="entry name" value="FADPNR"/>
</dbReference>
<dbReference type="STRING" id="154538.A0A1M2VWJ8"/>
<evidence type="ECO:0000256" key="1">
    <source>
        <dbReference type="ARBA" id="ARBA00006442"/>
    </source>
</evidence>
<comment type="caution">
    <text evidence="6">The sequence shown here is derived from an EMBL/GenBank/DDBJ whole genome shotgun (WGS) entry which is preliminary data.</text>
</comment>
<dbReference type="EMBL" id="MNAD01000550">
    <property type="protein sequence ID" value="OJT11971.1"/>
    <property type="molecule type" value="Genomic_DNA"/>
</dbReference>
<dbReference type="InterPro" id="IPR023753">
    <property type="entry name" value="FAD/NAD-binding_dom"/>
</dbReference>
<dbReference type="Pfam" id="PF07992">
    <property type="entry name" value="Pyr_redox_2"/>
    <property type="match status" value="1"/>
</dbReference>
<gene>
    <name evidence="6" type="ORF">TRAPUB_11493</name>
</gene>
<feature type="domain" description="FAD/NAD(P)-binding" evidence="5">
    <location>
        <begin position="5"/>
        <end position="296"/>
    </location>
</feature>
<evidence type="ECO:0000256" key="3">
    <source>
        <dbReference type="ARBA" id="ARBA00022827"/>
    </source>
</evidence>
<dbReference type="GO" id="GO:0005737">
    <property type="term" value="C:cytoplasm"/>
    <property type="evidence" value="ECO:0007669"/>
    <property type="project" value="TreeGrafter"/>
</dbReference>
<evidence type="ECO:0000256" key="2">
    <source>
        <dbReference type="ARBA" id="ARBA00022630"/>
    </source>
</evidence>
<sequence>MSKKNVVIVGGGGVGTAVARELSAKLDASKYNITLINDRPYFVFLVAGARLTVSAADKLEDSALIPYDKLFHNGNGTVKIGKVVSISEGAAGKGGEVALENGERISYASLVLATGSVWPGPLNFPEHDDEVRAHISSWRSKYEKAKHVVIVGGGAVGIETAGEIKDTWPTKKVTIVHSEKLLVNGTYPDKFRKDIERRARTKGIEFILGDKLDVPPEGTVGVTTHNGKKIPDADLVVPSYGARPNTDFISTLGQNVVTAKGTVRVNQFLEVPGHPGVFAGGDIIDWDEQKQAAKASTHAQVIIANVTSFLEGNPLKKAYKGSPELIVIPIGKTGGAGYLGFLWGISVGAWFTRTVKGKSLLIPQARAGLGY</sequence>
<keyword evidence="2" id="KW-0285">Flavoprotein</keyword>
<dbReference type="PRINTS" id="PR00469">
    <property type="entry name" value="PNDRDTASEII"/>
</dbReference>
<dbReference type="PANTHER" id="PTHR43735:SF3">
    <property type="entry name" value="FERROPTOSIS SUPPRESSOR PROTEIN 1"/>
    <property type="match status" value="1"/>
</dbReference>
<keyword evidence="4" id="KW-0560">Oxidoreductase</keyword>
<keyword evidence="3" id="KW-0274">FAD</keyword>
<keyword evidence="7" id="KW-1185">Reference proteome</keyword>